<dbReference type="InterPro" id="IPR002893">
    <property type="entry name" value="Znf_MYND"/>
</dbReference>
<keyword evidence="3" id="KW-0862">Zinc</keyword>
<evidence type="ECO:0000256" key="4">
    <source>
        <dbReference type="PROSITE-ProRule" id="PRU00134"/>
    </source>
</evidence>
<dbReference type="GO" id="GO:0008270">
    <property type="term" value="F:zinc ion binding"/>
    <property type="evidence" value="ECO:0007669"/>
    <property type="project" value="UniProtKB-KW"/>
</dbReference>
<name>A0A4Y9Y2I2_9APHY</name>
<evidence type="ECO:0000256" key="3">
    <source>
        <dbReference type="ARBA" id="ARBA00022833"/>
    </source>
</evidence>
<dbReference type="PROSITE" id="PS50865">
    <property type="entry name" value="ZF_MYND_2"/>
    <property type="match status" value="1"/>
</dbReference>
<proteinExistence type="predicted"/>
<dbReference type="Pfam" id="PF01753">
    <property type="entry name" value="zf-MYND"/>
    <property type="match status" value="1"/>
</dbReference>
<accession>A0A4Y9Y2I2</accession>
<evidence type="ECO:0000256" key="1">
    <source>
        <dbReference type="ARBA" id="ARBA00022723"/>
    </source>
</evidence>
<gene>
    <name evidence="6" type="ORF">EVJ58_g8024</name>
</gene>
<sequence length="292" mass="32951">MSSSQSRVRAADVASVSGKAPSCSSCRLVPKEGEHYLVCKRCKRAAYCSQACQQDDWESHSLPCSDVAYNTERVRTIRVASQSTTTADASPAESRLHLLEHFADAHKRIVQQILPVATHHREECGAFDYSGEYVVIKLSYRDDCGGDPSRSYRVHSAEFRPQSVTCERYPHLRGRIEQWYGLKAGEYQARKCFLGFVHILWVTDDDDFMVWQALPDYEVSPLQASAMRQADGSDWLAPLRWAAENGFVYRHPRPGFPFPLMGYLKKKGVGWQWQPFSHAQLVAMGSDGVALL</sequence>
<dbReference type="Gene3D" id="6.10.140.2220">
    <property type="match status" value="1"/>
</dbReference>
<keyword evidence="2 4" id="KW-0863">Zinc-finger</keyword>
<evidence type="ECO:0000313" key="6">
    <source>
        <dbReference type="EMBL" id="TFY55797.1"/>
    </source>
</evidence>
<reference evidence="6 7" key="1">
    <citation type="submission" date="2019-01" db="EMBL/GenBank/DDBJ databases">
        <title>Genome sequencing of the rare red list fungi Fomitopsis rosea.</title>
        <authorList>
            <person name="Buettner E."/>
            <person name="Kellner H."/>
        </authorList>
    </citation>
    <scope>NUCLEOTIDE SEQUENCE [LARGE SCALE GENOMIC DNA]</scope>
    <source>
        <strain evidence="6 7">DSM 105464</strain>
    </source>
</reference>
<evidence type="ECO:0000313" key="7">
    <source>
        <dbReference type="Proteomes" id="UP000298390"/>
    </source>
</evidence>
<dbReference type="PROSITE" id="PS01360">
    <property type="entry name" value="ZF_MYND_1"/>
    <property type="match status" value="1"/>
</dbReference>
<protein>
    <recommendedName>
        <fullName evidence="5">MYND-type domain-containing protein</fullName>
    </recommendedName>
</protein>
<dbReference type="EMBL" id="SEKV01000560">
    <property type="protein sequence ID" value="TFY55797.1"/>
    <property type="molecule type" value="Genomic_DNA"/>
</dbReference>
<comment type="caution">
    <text evidence="6">The sequence shown here is derived from an EMBL/GenBank/DDBJ whole genome shotgun (WGS) entry which is preliminary data.</text>
</comment>
<dbReference type="SUPFAM" id="SSF144232">
    <property type="entry name" value="HIT/MYND zinc finger-like"/>
    <property type="match status" value="1"/>
</dbReference>
<keyword evidence="1" id="KW-0479">Metal-binding</keyword>
<dbReference type="AlphaFoldDB" id="A0A4Y9Y2I2"/>
<evidence type="ECO:0000256" key="2">
    <source>
        <dbReference type="ARBA" id="ARBA00022771"/>
    </source>
</evidence>
<dbReference type="Proteomes" id="UP000298390">
    <property type="component" value="Unassembled WGS sequence"/>
</dbReference>
<evidence type="ECO:0000259" key="5">
    <source>
        <dbReference type="PROSITE" id="PS50865"/>
    </source>
</evidence>
<organism evidence="6 7">
    <name type="scientific">Rhodofomes roseus</name>
    <dbReference type="NCBI Taxonomy" id="34475"/>
    <lineage>
        <taxon>Eukaryota</taxon>
        <taxon>Fungi</taxon>
        <taxon>Dikarya</taxon>
        <taxon>Basidiomycota</taxon>
        <taxon>Agaricomycotina</taxon>
        <taxon>Agaricomycetes</taxon>
        <taxon>Polyporales</taxon>
        <taxon>Rhodofomes</taxon>
    </lineage>
</organism>
<dbReference type="STRING" id="34475.A0A4Y9Y2I2"/>
<feature type="domain" description="MYND-type" evidence="5">
    <location>
        <begin position="23"/>
        <end position="64"/>
    </location>
</feature>